<dbReference type="Proteomes" id="UP001499910">
    <property type="component" value="Unassembled WGS sequence"/>
</dbReference>
<dbReference type="EMBL" id="BAABHW010000001">
    <property type="protein sequence ID" value="GAA5068050.1"/>
    <property type="molecule type" value="Genomic_DNA"/>
</dbReference>
<organism evidence="6 7">
    <name type="scientific">[Roseibacterium] beibuensis</name>
    <dbReference type="NCBI Taxonomy" id="1193142"/>
    <lineage>
        <taxon>Bacteria</taxon>
        <taxon>Pseudomonadati</taxon>
        <taxon>Pseudomonadota</taxon>
        <taxon>Alphaproteobacteria</taxon>
        <taxon>Rhodobacterales</taxon>
        <taxon>Roseobacteraceae</taxon>
        <taxon>Roseicyclus</taxon>
    </lineage>
</organism>
<keyword evidence="7" id="KW-1185">Reference proteome</keyword>
<evidence type="ECO:0000256" key="3">
    <source>
        <dbReference type="ARBA" id="ARBA00022989"/>
    </source>
</evidence>
<dbReference type="PANTHER" id="PTHR12714">
    <property type="entry name" value="PROTEIN-S ISOPRENYLCYSTEINE O-METHYLTRANSFERASE"/>
    <property type="match status" value="1"/>
</dbReference>
<feature type="transmembrane region" description="Helical" evidence="5">
    <location>
        <begin position="96"/>
        <end position="124"/>
    </location>
</feature>
<accession>A0ABP9KYJ3</accession>
<sequence length="158" mass="18111">MIRWLLDGPLKGFPDIPPVWLSVFLAAAWVLNEYLPLVTAFGLVFRAAGGLLIGAALGVIAWSALWFWRKKTTIEPHHEPTALIVEGPYRFSRNPIYLGLLAILTGYVLWLGSLSPVLLPYLFYEVLTRRFIEPEEEGLRRIFGTEANLYLNRTHRWF</sequence>
<feature type="transmembrane region" description="Helical" evidence="5">
    <location>
        <begin position="12"/>
        <end position="31"/>
    </location>
</feature>
<evidence type="ECO:0000313" key="6">
    <source>
        <dbReference type="EMBL" id="GAA5068050.1"/>
    </source>
</evidence>
<comment type="caution">
    <text evidence="6">The sequence shown here is derived from an EMBL/GenBank/DDBJ whole genome shotgun (WGS) entry which is preliminary data.</text>
</comment>
<proteinExistence type="predicted"/>
<evidence type="ECO:0000256" key="1">
    <source>
        <dbReference type="ARBA" id="ARBA00004127"/>
    </source>
</evidence>
<evidence type="ECO:0000313" key="7">
    <source>
        <dbReference type="Proteomes" id="UP001499910"/>
    </source>
</evidence>
<dbReference type="PANTHER" id="PTHR12714:SF11">
    <property type="entry name" value="PROTEIN C-TERMINAL S-ISOPRENYLCYSTEINE CARBOXYL O-METHYLTRANSFERASE"/>
    <property type="match status" value="1"/>
</dbReference>
<feature type="transmembrane region" description="Helical" evidence="5">
    <location>
        <begin position="43"/>
        <end position="68"/>
    </location>
</feature>
<keyword evidence="4 5" id="KW-0472">Membrane</keyword>
<evidence type="ECO:0000256" key="5">
    <source>
        <dbReference type="SAM" id="Phobius"/>
    </source>
</evidence>
<gene>
    <name evidence="6" type="ORF">GCM10023209_08240</name>
</gene>
<protein>
    <submittedName>
        <fullName evidence="6">Isoprenylcysteine carboxylmethyltransferase family protein</fullName>
    </submittedName>
</protein>
<name>A0ABP9KYJ3_9RHOB</name>
<reference evidence="7" key="1">
    <citation type="journal article" date="2019" name="Int. J. Syst. Evol. Microbiol.">
        <title>The Global Catalogue of Microorganisms (GCM) 10K type strain sequencing project: providing services to taxonomists for standard genome sequencing and annotation.</title>
        <authorList>
            <consortium name="The Broad Institute Genomics Platform"/>
            <consortium name="The Broad Institute Genome Sequencing Center for Infectious Disease"/>
            <person name="Wu L."/>
            <person name="Ma J."/>
        </authorList>
    </citation>
    <scope>NUCLEOTIDE SEQUENCE [LARGE SCALE GENOMIC DNA]</scope>
    <source>
        <strain evidence="7">JCM 18015</strain>
    </source>
</reference>
<dbReference type="InterPro" id="IPR007318">
    <property type="entry name" value="Phopholipid_MeTrfase"/>
</dbReference>
<evidence type="ECO:0000256" key="4">
    <source>
        <dbReference type="ARBA" id="ARBA00023136"/>
    </source>
</evidence>
<evidence type="ECO:0000256" key="2">
    <source>
        <dbReference type="ARBA" id="ARBA00022692"/>
    </source>
</evidence>
<dbReference type="Gene3D" id="1.20.120.1630">
    <property type="match status" value="1"/>
</dbReference>
<keyword evidence="2 5" id="KW-0812">Transmembrane</keyword>
<keyword evidence="3 5" id="KW-1133">Transmembrane helix</keyword>
<comment type="subcellular location">
    <subcellularLocation>
        <location evidence="1">Endomembrane system</location>
        <topology evidence="1">Multi-pass membrane protein</topology>
    </subcellularLocation>
</comment>
<dbReference type="RefSeq" id="WP_259546505.1">
    <property type="nucleotide sequence ID" value="NZ_BAABHW010000001.1"/>
</dbReference>
<dbReference type="Pfam" id="PF04191">
    <property type="entry name" value="PEMT"/>
    <property type="match status" value="1"/>
</dbReference>